<protein>
    <submittedName>
        <fullName evidence="1">Unnamed protein product</fullName>
    </submittedName>
</protein>
<dbReference type="AlphaFoldDB" id="A0A9W6YZE4"/>
<dbReference type="OrthoDB" id="4703at2759"/>
<sequence length="328" mass="37182">MKWLPCTEPTADENLLACVFQDGTAGIIKVNPEFLLKSDHLYYKLTRCSIELKVPDFKIYSMDWTSETTVIVGLNDGCIAELDITHPDTPNYIQSLALGTIYHITTCYSNKIFSKEGEALPNVAFISPNNFQYFLIDLNNFSMQMDGSRGRQIYTCAEYSSLLDAFFYCDSRERAKAVTLREIEMPIWFKMMEKQTTTIGVSDYSHLFLTGHLNGSIRVMNYYGKMITTHRSKDGNGHRSLRIFQLSRVGLKSDNNFHLSLNLLSDQPEEGDNDYKDYYNPEVYDTSINVLGCALNNEPKLPNLLACSFANGLVVVEKLPSATRIIKG</sequence>
<reference evidence="1" key="1">
    <citation type="submission" date="2023-04" db="EMBL/GenBank/DDBJ databases">
        <title>Ambrosiozyma monospora NBRC 1965.</title>
        <authorList>
            <person name="Ichikawa N."/>
            <person name="Sato H."/>
            <person name="Tonouchi N."/>
        </authorList>
    </citation>
    <scope>NUCLEOTIDE SEQUENCE</scope>
    <source>
        <strain evidence="1">NBRC 1965</strain>
    </source>
</reference>
<dbReference type="InterPro" id="IPR015943">
    <property type="entry name" value="WD40/YVTN_repeat-like_dom_sf"/>
</dbReference>
<dbReference type="InterPro" id="IPR036322">
    <property type="entry name" value="WD40_repeat_dom_sf"/>
</dbReference>
<keyword evidence="2" id="KW-1185">Reference proteome</keyword>
<organism evidence="1 2">
    <name type="scientific">Ambrosiozyma monospora</name>
    <name type="common">Yeast</name>
    <name type="synonym">Endomycopsis monosporus</name>
    <dbReference type="NCBI Taxonomy" id="43982"/>
    <lineage>
        <taxon>Eukaryota</taxon>
        <taxon>Fungi</taxon>
        <taxon>Dikarya</taxon>
        <taxon>Ascomycota</taxon>
        <taxon>Saccharomycotina</taxon>
        <taxon>Pichiomycetes</taxon>
        <taxon>Pichiales</taxon>
        <taxon>Pichiaceae</taxon>
        <taxon>Ambrosiozyma</taxon>
    </lineage>
</organism>
<evidence type="ECO:0000313" key="2">
    <source>
        <dbReference type="Proteomes" id="UP001165063"/>
    </source>
</evidence>
<proteinExistence type="predicted"/>
<dbReference type="Proteomes" id="UP001165063">
    <property type="component" value="Unassembled WGS sequence"/>
</dbReference>
<comment type="caution">
    <text evidence="1">The sequence shown here is derived from an EMBL/GenBank/DDBJ whole genome shotgun (WGS) entry which is preliminary data.</text>
</comment>
<dbReference type="Gene3D" id="2.130.10.10">
    <property type="entry name" value="YVTN repeat-like/Quinoprotein amine dehydrogenase"/>
    <property type="match status" value="1"/>
</dbReference>
<gene>
    <name evidence="1" type="ORF">Amon01_000544700</name>
</gene>
<evidence type="ECO:0000313" key="1">
    <source>
        <dbReference type="EMBL" id="GMG39562.1"/>
    </source>
</evidence>
<dbReference type="SUPFAM" id="SSF50978">
    <property type="entry name" value="WD40 repeat-like"/>
    <property type="match status" value="1"/>
</dbReference>
<accession>A0A9W6YZE4</accession>
<dbReference type="EMBL" id="BSXU01003017">
    <property type="protein sequence ID" value="GMG39562.1"/>
    <property type="molecule type" value="Genomic_DNA"/>
</dbReference>
<name>A0A9W6YZE4_AMBMO</name>